<dbReference type="Proteomes" id="UP001165136">
    <property type="component" value="Unassembled WGS sequence"/>
</dbReference>
<dbReference type="EMBL" id="BSTI01000024">
    <property type="protein sequence ID" value="GLY70578.1"/>
    <property type="molecule type" value="Genomic_DNA"/>
</dbReference>
<dbReference type="Pfam" id="PF04673">
    <property type="entry name" value="Cyclase_polyket"/>
    <property type="match status" value="1"/>
</dbReference>
<dbReference type="SUPFAM" id="SSF54909">
    <property type="entry name" value="Dimeric alpha+beta barrel"/>
    <property type="match status" value="1"/>
</dbReference>
<keyword evidence="2" id="KW-1185">Reference proteome</keyword>
<evidence type="ECO:0000313" key="2">
    <source>
        <dbReference type="Proteomes" id="UP001165136"/>
    </source>
</evidence>
<dbReference type="InterPro" id="IPR011008">
    <property type="entry name" value="Dimeric_a/b-barrel"/>
</dbReference>
<evidence type="ECO:0000313" key="1">
    <source>
        <dbReference type="EMBL" id="GLY70578.1"/>
    </source>
</evidence>
<dbReference type="AlphaFoldDB" id="A0A9W6R7A2"/>
<sequence length="111" mass="12702">MHRTLIVAKIHPNAEQHVAEIFAESDQTELPLIAGVRHRSLYRLGDLYAHLLETEDLGDAAVAEARKHPEFQRISRRLDEHISPYLPTWKSPKDAMAQCFYTWKPGAEGSR</sequence>
<dbReference type="GO" id="GO:0030639">
    <property type="term" value="P:polyketide biosynthetic process"/>
    <property type="evidence" value="ECO:0007669"/>
    <property type="project" value="InterPro"/>
</dbReference>
<protein>
    <recommendedName>
        <fullName evidence="3">Polyketide synthase</fullName>
    </recommendedName>
</protein>
<dbReference type="InterPro" id="IPR006765">
    <property type="entry name" value="Polyketide_synth_cyclase"/>
</dbReference>
<gene>
    <name evidence="1" type="ORF">Atai01_71970</name>
</gene>
<proteinExistence type="predicted"/>
<dbReference type="Gene3D" id="3.30.70.1090">
    <property type="entry name" value="Dimeric alpha+beta barrel"/>
    <property type="match status" value="1"/>
</dbReference>
<dbReference type="InterPro" id="IPR038474">
    <property type="entry name" value="Polyketide_synth_cyclase_sf"/>
</dbReference>
<accession>A0A9W6R7A2</accession>
<dbReference type="RefSeq" id="WP_285489734.1">
    <property type="nucleotide sequence ID" value="NZ_BSTI01000024.1"/>
</dbReference>
<reference evidence="1" key="1">
    <citation type="submission" date="2023-03" db="EMBL/GenBank/DDBJ databases">
        <title>Amycolatopsis taiwanensis NBRC 103393.</title>
        <authorList>
            <person name="Ichikawa N."/>
            <person name="Sato H."/>
            <person name="Tonouchi N."/>
        </authorList>
    </citation>
    <scope>NUCLEOTIDE SEQUENCE</scope>
    <source>
        <strain evidence="1">NBRC 103393</strain>
    </source>
</reference>
<name>A0A9W6R7A2_9PSEU</name>
<evidence type="ECO:0008006" key="3">
    <source>
        <dbReference type="Google" id="ProtNLM"/>
    </source>
</evidence>
<comment type="caution">
    <text evidence="1">The sequence shown here is derived from an EMBL/GenBank/DDBJ whole genome shotgun (WGS) entry which is preliminary data.</text>
</comment>
<organism evidence="1 2">
    <name type="scientific">Amycolatopsis taiwanensis</name>
    <dbReference type="NCBI Taxonomy" id="342230"/>
    <lineage>
        <taxon>Bacteria</taxon>
        <taxon>Bacillati</taxon>
        <taxon>Actinomycetota</taxon>
        <taxon>Actinomycetes</taxon>
        <taxon>Pseudonocardiales</taxon>
        <taxon>Pseudonocardiaceae</taxon>
        <taxon>Amycolatopsis</taxon>
    </lineage>
</organism>